<evidence type="ECO:0000313" key="1">
    <source>
        <dbReference type="EMBL" id="SFD96798.1"/>
    </source>
</evidence>
<dbReference type="AlphaFoldDB" id="A0A1I1WQZ3"/>
<name>A0A1I1WQZ3_9ACTN</name>
<accession>A0A1I1WQZ3</accession>
<evidence type="ECO:0000313" key="2">
    <source>
        <dbReference type="Proteomes" id="UP000198589"/>
    </source>
</evidence>
<dbReference type="Proteomes" id="UP000198589">
    <property type="component" value="Unassembled WGS sequence"/>
</dbReference>
<reference evidence="2" key="1">
    <citation type="submission" date="2016-10" db="EMBL/GenBank/DDBJ databases">
        <authorList>
            <person name="Varghese N."/>
            <person name="Submissions S."/>
        </authorList>
    </citation>
    <scope>NUCLEOTIDE SEQUENCE [LARGE SCALE GENOMIC DNA]</scope>
    <source>
        <strain evidence="2">DSM 46838</strain>
    </source>
</reference>
<gene>
    <name evidence="1" type="ORF">SAMN05216574_101471</name>
</gene>
<sequence>MRWQQLFDDLQSQFEAEQAATEHAEAASQARAEVGAVRLAERLGGALGFPLVLGVGAAGQVTGTLVGVGPDWLLLTDEQGRELLVALPAVRTVSGLGRRTAAPGPAGAVRPRLDLRRALRGLARDRSALQLVLDDGTTLTGTVDRVGADYVELAEHPVDEPRRQGSVRGVRAVVIGAVAVVRRSAPGLD</sequence>
<dbReference type="OrthoDB" id="3827359at2"/>
<dbReference type="EMBL" id="FOND01000001">
    <property type="protein sequence ID" value="SFD96798.1"/>
    <property type="molecule type" value="Genomic_DNA"/>
</dbReference>
<dbReference type="RefSeq" id="WP_092195121.1">
    <property type="nucleotide sequence ID" value="NZ_FOND01000001.1"/>
</dbReference>
<proteinExistence type="predicted"/>
<keyword evidence="2" id="KW-1185">Reference proteome</keyword>
<organism evidence="1 2">
    <name type="scientific">Blastococcus tunisiensis</name>
    <dbReference type="NCBI Taxonomy" id="1798228"/>
    <lineage>
        <taxon>Bacteria</taxon>
        <taxon>Bacillati</taxon>
        <taxon>Actinomycetota</taxon>
        <taxon>Actinomycetes</taxon>
        <taxon>Geodermatophilales</taxon>
        <taxon>Geodermatophilaceae</taxon>
        <taxon>Blastococcus</taxon>
    </lineage>
</organism>
<protein>
    <submittedName>
        <fullName evidence="1">Uncharacterized protein</fullName>
    </submittedName>
</protein>
<dbReference type="STRING" id="1798228.SAMN05216574_101471"/>